<keyword evidence="5" id="KW-0378">Hydrolase</keyword>
<accession>A0A6L2KM60</accession>
<dbReference type="SUPFAM" id="SSF56672">
    <property type="entry name" value="DNA/RNA polymerases"/>
    <property type="match status" value="1"/>
</dbReference>
<dbReference type="InterPro" id="IPR053134">
    <property type="entry name" value="RNA-dir_DNA_polymerase"/>
</dbReference>
<gene>
    <name evidence="9" type="ORF">Tci_021680</name>
</gene>
<feature type="compositionally biased region" description="Basic and acidic residues" evidence="7">
    <location>
        <begin position="142"/>
        <end position="169"/>
    </location>
</feature>
<feature type="compositionally biased region" description="Polar residues" evidence="7">
    <location>
        <begin position="131"/>
        <end position="140"/>
    </location>
</feature>
<keyword evidence="4" id="KW-0255">Endonuclease</keyword>
<reference evidence="9" key="1">
    <citation type="journal article" date="2019" name="Sci. Rep.">
        <title>Draft genome of Tanacetum cinerariifolium, the natural source of mosquito coil.</title>
        <authorList>
            <person name="Yamashiro T."/>
            <person name="Shiraishi A."/>
            <person name="Satake H."/>
            <person name="Nakayama K."/>
        </authorList>
    </citation>
    <scope>NUCLEOTIDE SEQUENCE</scope>
</reference>
<proteinExistence type="predicted"/>
<organism evidence="9">
    <name type="scientific">Tanacetum cinerariifolium</name>
    <name type="common">Dalmatian daisy</name>
    <name type="synonym">Chrysanthemum cinerariifolium</name>
    <dbReference type="NCBI Taxonomy" id="118510"/>
    <lineage>
        <taxon>Eukaryota</taxon>
        <taxon>Viridiplantae</taxon>
        <taxon>Streptophyta</taxon>
        <taxon>Embryophyta</taxon>
        <taxon>Tracheophyta</taxon>
        <taxon>Spermatophyta</taxon>
        <taxon>Magnoliopsida</taxon>
        <taxon>eudicotyledons</taxon>
        <taxon>Gunneridae</taxon>
        <taxon>Pentapetalae</taxon>
        <taxon>asterids</taxon>
        <taxon>campanulids</taxon>
        <taxon>Asterales</taxon>
        <taxon>Asteraceae</taxon>
        <taxon>Asteroideae</taxon>
        <taxon>Anthemideae</taxon>
        <taxon>Anthemidinae</taxon>
        <taxon>Tanacetum</taxon>
    </lineage>
</organism>
<feature type="compositionally biased region" description="Polar residues" evidence="7">
    <location>
        <begin position="1"/>
        <end position="10"/>
    </location>
</feature>
<feature type="region of interest" description="Disordered" evidence="7">
    <location>
        <begin position="1"/>
        <end position="63"/>
    </location>
</feature>
<evidence type="ECO:0000256" key="3">
    <source>
        <dbReference type="ARBA" id="ARBA00022722"/>
    </source>
</evidence>
<evidence type="ECO:0000256" key="5">
    <source>
        <dbReference type="ARBA" id="ARBA00022801"/>
    </source>
</evidence>
<evidence type="ECO:0000256" key="7">
    <source>
        <dbReference type="SAM" id="MobiDB-lite"/>
    </source>
</evidence>
<dbReference type="Gene3D" id="3.10.10.10">
    <property type="entry name" value="HIV Type 1 Reverse Transcriptase, subunit A, domain 1"/>
    <property type="match status" value="1"/>
</dbReference>
<dbReference type="GO" id="GO:0003964">
    <property type="term" value="F:RNA-directed DNA polymerase activity"/>
    <property type="evidence" value="ECO:0007669"/>
    <property type="project" value="UniProtKB-KW"/>
</dbReference>
<protein>
    <recommendedName>
        <fullName evidence="8">Reverse transcriptase RNase H-like domain-containing protein</fullName>
    </recommendedName>
</protein>
<dbReference type="InterPro" id="IPR041373">
    <property type="entry name" value="RT_RNaseH"/>
</dbReference>
<sequence>MLTCRRTSQVRSHHQNSREAGVSKDMSAYGGGILGSDDKGRRNGNPWGPTEPVLQTKKTPSPSPVFIKKNIDVLRTMIKVHDQQAKMKATPRKLAYADSDKEAPAGSLAKGFSNRFSLESSGTSDTRKQTRSTIKIQKTPSKNKEPTHLKMSRRLEDQSTTRENEIRERSKSRKRSGHQEMSSDFEYKEGFDDACEDLNSPYKRPKPTPFTQRITRFKYHKRAKLPRNIRVYEGNKDPEDHLGIFSAVAKQEEWPMPSWKQIAEVVASGKLAHLVKDIHRNNQRNRNPRRNGVKVINMIRQEENRKRSFEERRPDMMNELTFPAIPRSQLTDEPIILDGMIEGNQVPRILIDGGSSSKIMYEHYFRNPGVNIWSRLNRCRISMIGFSWETYHPLGNRSLSNFGKGRKKQDGANGGQENAKKAFTISHEHPDQYVTIGTTLTTNCKQLLADVLRENKEVFAWTRSERAIVPQFAMKHQLKIYPLAKLVAHKRRPMASEGRLTLKEKVFHWLKEGLISYSSLNKVCAKDMYPLPEEGEELASLMGYPYKCFLRLLKEYSQIRMAEDDEEKTSFYTNEGVYCFTHMPNELKKLCCYTLKDDGKGLSRSKKTERGNILGRNKEGLRADLGTIQAIILIPTPRSPNQIRSLFLQLTAIRKFDPKFAELKHSIRDAQTRMETTKESGLMNETEELFEGSKGKKSKREGIQIPVSYVSRPLQRMEICYTPTEKRVQALIYTVRSLRTVFRKHKVKVVTDGSMEETLKLVKREERLGKWATEIRTYDISYIQRKEAKGPVVKKFFG</sequence>
<dbReference type="Pfam" id="PF17917">
    <property type="entry name" value="RT_RNaseH"/>
    <property type="match status" value="1"/>
</dbReference>
<comment type="caution">
    <text evidence="9">The sequence shown here is derived from an EMBL/GenBank/DDBJ whole genome shotgun (WGS) entry which is preliminary data.</text>
</comment>
<feature type="domain" description="Reverse transcriptase RNase H-like" evidence="8">
    <location>
        <begin position="699"/>
        <end position="778"/>
    </location>
</feature>
<dbReference type="GO" id="GO:0016787">
    <property type="term" value="F:hydrolase activity"/>
    <property type="evidence" value="ECO:0007669"/>
    <property type="project" value="UniProtKB-KW"/>
</dbReference>
<feature type="compositionally biased region" description="Polar residues" evidence="7">
    <location>
        <begin position="114"/>
        <end position="124"/>
    </location>
</feature>
<dbReference type="EMBL" id="BKCJ010002603">
    <property type="protein sequence ID" value="GEU49702.1"/>
    <property type="molecule type" value="Genomic_DNA"/>
</dbReference>
<keyword evidence="6" id="KW-0695">RNA-directed DNA polymerase</keyword>
<evidence type="ECO:0000313" key="9">
    <source>
        <dbReference type="EMBL" id="GEU49702.1"/>
    </source>
</evidence>
<evidence type="ECO:0000256" key="6">
    <source>
        <dbReference type="ARBA" id="ARBA00022918"/>
    </source>
</evidence>
<evidence type="ECO:0000256" key="4">
    <source>
        <dbReference type="ARBA" id="ARBA00022759"/>
    </source>
</evidence>
<dbReference type="PANTHER" id="PTHR24559:SF444">
    <property type="entry name" value="REVERSE TRANSCRIPTASE DOMAIN-CONTAINING PROTEIN"/>
    <property type="match status" value="1"/>
</dbReference>
<name>A0A6L2KM60_TANCI</name>
<dbReference type="InterPro" id="IPR043502">
    <property type="entry name" value="DNA/RNA_pol_sf"/>
</dbReference>
<dbReference type="AlphaFoldDB" id="A0A6L2KM60"/>
<keyword evidence="1" id="KW-0808">Transferase</keyword>
<evidence type="ECO:0000256" key="1">
    <source>
        <dbReference type="ARBA" id="ARBA00022679"/>
    </source>
</evidence>
<feature type="region of interest" description="Disordered" evidence="7">
    <location>
        <begin position="84"/>
        <end position="188"/>
    </location>
</feature>
<keyword evidence="3" id="KW-0540">Nuclease</keyword>
<dbReference type="PANTHER" id="PTHR24559">
    <property type="entry name" value="TRANSPOSON TY3-I GAG-POL POLYPROTEIN"/>
    <property type="match status" value="1"/>
</dbReference>
<dbReference type="GO" id="GO:0004519">
    <property type="term" value="F:endonuclease activity"/>
    <property type="evidence" value="ECO:0007669"/>
    <property type="project" value="UniProtKB-KW"/>
</dbReference>
<evidence type="ECO:0000259" key="8">
    <source>
        <dbReference type="Pfam" id="PF17917"/>
    </source>
</evidence>
<evidence type="ECO:0000256" key="2">
    <source>
        <dbReference type="ARBA" id="ARBA00022695"/>
    </source>
</evidence>
<keyword evidence="2" id="KW-0548">Nucleotidyltransferase</keyword>